<feature type="transmembrane region" description="Helical" evidence="1">
    <location>
        <begin position="30"/>
        <end position="48"/>
    </location>
</feature>
<keyword evidence="1" id="KW-1133">Transmembrane helix</keyword>
<sequence length="67" mass="7311">MVLQSFNCQERWRHVLSEPLATYHKPRNCLGLGIFSVFLGVLLTSAYCKAGGLSAPAIQVLMFGVAV</sequence>
<dbReference type="AlphaFoldDB" id="A0A2V5HML7"/>
<keyword evidence="1" id="KW-0812">Transmembrane</keyword>
<gene>
    <name evidence="2" type="ORF">BO99DRAFT_259275</name>
</gene>
<evidence type="ECO:0000313" key="2">
    <source>
        <dbReference type="EMBL" id="PYI22763.1"/>
    </source>
</evidence>
<keyword evidence="1" id="KW-0472">Membrane</keyword>
<reference evidence="2 3" key="1">
    <citation type="submission" date="2018-02" db="EMBL/GenBank/DDBJ databases">
        <title>The genomes of Aspergillus section Nigri reveals drivers in fungal speciation.</title>
        <authorList>
            <consortium name="DOE Joint Genome Institute"/>
            <person name="Vesth T.C."/>
            <person name="Nybo J."/>
            <person name="Theobald S."/>
            <person name="Brandl J."/>
            <person name="Frisvad J.C."/>
            <person name="Nielsen K.F."/>
            <person name="Lyhne E.K."/>
            <person name="Kogle M.E."/>
            <person name="Kuo A."/>
            <person name="Riley R."/>
            <person name="Clum A."/>
            <person name="Nolan M."/>
            <person name="Lipzen A."/>
            <person name="Salamov A."/>
            <person name="Henrissat B."/>
            <person name="Wiebenga A."/>
            <person name="De vries R.P."/>
            <person name="Grigoriev I.V."/>
            <person name="Mortensen U.H."/>
            <person name="Andersen M.R."/>
            <person name="Baker S.E."/>
        </authorList>
    </citation>
    <scope>NUCLEOTIDE SEQUENCE [LARGE SCALE GENOMIC DNA]</scope>
    <source>
        <strain evidence="2 3">CBS 115571</strain>
    </source>
</reference>
<evidence type="ECO:0000313" key="3">
    <source>
        <dbReference type="Proteomes" id="UP000249829"/>
    </source>
</evidence>
<organism evidence="2 3">
    <name type="scientific">Aspergillus violaceofuscus (strain CBS 115571)</name>
    <dbReference type="NCBI Taxonomy" id="1450538"/>
    <lineage>
        <taxon>Eukaryota</taxon>
        <taxon>Fungi</taxon>
        <taxon>Dikarya</taxon>
        <taxon>Ascomycota</taxon>
        <taxon>Pezizomycotina</taxon>
        <taxon>Eurotiomycetes</taxon>
        <taxon>Eurotiomycetidae</taxon>
        <taxon>Eurotiales</taxon>
        <taxon>Aspergillaceae</taxon>
        <taxon>Aspergillus</taxon>
    </lineage>
</organism>
<evidence type="ECO:0000256" key="1">
    <source>
        <dbReference type="SAM" id="Phobius"/>
    </source>
</evidence>
<dbReference type="EMBL" id="KZ825109">
    <property type="protein sequence ID" value="PYI22763.1"/>
    <property type="molecule type" value="Genomic_DNA"/>
</dbReference>
<name>A0A2V5HML7_ASPV1</name>
<dbReference type="Proteomes" id="UP000249829">
    <property type="component" value="Unassembled WGS sequence"/>
</dbReference>
<accession>A0A2V5HML7</accession>
<proteinExistence type="predicted"/>
<protein>
    <submittedName>
        <fullName evidence="2">Uncharacterized protein</fullName>
    </submittedName>
</protein>
<keyword evidence="3" id="KW-1185">Reference proteome</keyword>